<proteinExistence type="predicted"/>
<sequence length="281" mass="31379">MSRRVAIATCEDRYVDPDTPLLLEALTSVGLEYELLAWDDPNAQWDRFDATVIRSTWDYAPRRDEFLEWASSVPTLYNPLDLVAWNTDKHYLRSLQQAGINVIPSTFADVAIDPIFPAGNFVVKPTVGAGSLDAERYAEDDHARAHAHVRSLHVSGRDVIIQPYVESIDEEGELALVFVDGEFSHAMRKGAMLNAVENDRSQLFRAEQMSVATASPETLQFARRVLEAGGAASALYARVDLCRMDDAWAVMELELTEPSLFLIYHPEAATELARAILKRLA</sequence>
<evidence type="ECO:0000313" key="2">
    <source>
        <dbReference type="EMBL" id="CAB4775058.1"/>
    </source>
</evidence>
<dbReference type="AlphaFoldDB" id="A0A6J6VWA9"/>
<reference evidence="2" key="1">
    <citation type="submission" date="2020-05" db="EMBL/GenBank/DDBJ databases">
        <authorList>
            <person name="Chiriac C."/>
            <person name="Salcher M."/>
            <person name="Ghai R."/>
            <person name="Kavagutti S V."/>
        </authorList>
    </citation>
    <scope>NUCLEOTIDE SEQUENCE</scope>
</reference>
<dbReference type="InterPro" id="IPR011761">
    <property type="entry name" value="ATP-grasp"/>
</dbReference>
<feature type="domain" description="ATP-grasp" evidence="1">
    <location>
        <begin position="92"/>
        <end position="281"/>
    </location>
</feature>
<dbReference type="PROSITE" id="PS50975">
    <property type="entry name" value="ATP_GRASP"/>
    <property type="match status" value="1"/>
</dbReference>
<dbReference type="GO" id="GO:0005524">
    <property type="term" value="F:ATP binding"/>
    <property type="evidence" value="ECO:0007669"/>
    <property type="project" value="InterPro"/>
</dbReference>
<dbReference type="PANTHER" id="PTHR39217">
    <property type="match status" value="1"/>
</dbReference>
<organism evidence="2">
    <name type="scientific">freshwater metagenome</name>
    <dbReference type="NCBI Taxonomy" id="449393"/>
    <lineage>
        <taxon>unclassified sequences</taxon>
        <taxon>metagenomes</taxon>
        <taxon>ecological metagenomes</taxon>
    </lineage>
</organism>
<accession>A0A6J6VWA9</accession>
<evidence type="ECO:0000259" key="1">
    <source>
        <dbReference type="PROSITE" id="PS50975"/>
    </source>
</evidence>
<dbReference type="SUPFAM" id="SSF56059">
    <property type="entry name" value="Glutathione synthetase ATP-binding domain-like"/>
    <property type="match status" value="1"/>
</dbReference>
<dbReference type="PANTHER" id="PTHR39217:SF1">
    <property type="entry name" value="GLUTATHIONE SYNTHETASE"/>
    <property type="match status" value="1"/>
</dbReference>
<protein>
    <submittedName>
        <fullName evidence="2">Unannotated protein</fullName>
    </submittedName>
</protein>
<dbReference type="InterPro" id="IPR053191">
    <property type="entry name" value="DcsG_Biosynth_Enzyme"/>
</dbReference>
<gene>
    <name evidence="2" type="ORF">UFOPK2958_00140</name>
</gene>
<dbReference type="GO" id="GO:0046872">
    <property type="term" value="F:metal ion binding"/>
    <property type="evidence" value="ECO:0007669"/>
    <property type="project" value="InterPro"/>
</dbReference>
<name>A0A6J6VWA9_9ZZZZ</name>
<dbReference type="EMBL" id="CAFAAB010000007">
    <property type="protein sequence ID" value="CAB4775058.1"/>
    <property type="molecule type" value="Genomic_DNA"/>
</dbReference>